<gene>
    <name evidence="1" type="ORF">FKV24_016280</name>
</gene>
<name>A0A508A0P2_9GAMM</name>
<protein>
    <submittedName>
        <fullName evidence="1">Ribokinase</fullName>
    </submittedName>
</protein>
<dbReference type="Proteomes" id="UP000320431">
    <property type="component" value="Unassembled WGS sequence"/>
</dbReference>
<keyword evidence="1" id="KW-0418">Kinase</keyword>
<organism evidence="1 2">
    <name type="scientific">Marilutibacter maris</name>
    <dbReference type="NCBI Taxonomy" id="1605891"/>
    <lineage>
        <taxon>Bacteria</taxon>
        <taxon>Pseudomonadati</taxon>
        <taxon>Pseudomonadota</taxon>
        <taxon>Gammaproteobacteria</taxon>
        <taxon>Lysobacterales</taxon>
        <taxon>Lysobacteraceae</taxon>
        <taxon>Marilutibacter</taxon>
    </lineage>
</organism>
<dbReference type="AlphaFoldDB" id="A0A508A0P2"/>
<feature type="non-terminal residue" evidence="1">
    <location>
        <position position="1"/>
    </location>
</feature>
<dbReference type="GO" id="GO:0016301">
    <property type="term" value="F:kinase activity"/>
    <property type="evidence" value="ECO:0007669"/>
    <property type="project" value="UniProtKB-KW"/>
</dbReference>
<accession>A0A508A0P2</accession>
<comment type="caution">
    <text evidence="1">The sequence shown here is derived from an EMBL/GenBank/DDBJ whole genome shotgun (WGS) entry which is preliminary data.</text>
</comment>
<dbReference type="InterPro" id="IPR029056">
    <property type="entry name" value="Ribokinase-like"/>
</dbReference>
<dbReference type="Gene3D" id="3.40.1190.20">
    <property type="match status" value="1"/>
</dbReference>
<reference evidence="1 2" key="1">
    <citation type="submission" date="2019-10" db="EMBL/GenBank/DDBJ databases">
        <title>Lysobacter alkalisoli sp. nov., isolated from saline-alkaline soil.</title>
        <authorList>
            <person name="Sun J.-Q."/>
        </authorList>
    </citation>
    <scope>NUCLEOTIDE SEQUENCE [LARGE SCALE GENOMIC DNA]</scope>
    <source>
        <strain evidence="1 2">KCTC 42381</strain>
    </source>
</reference>
<evidence type="ECO:0000313" key="2">
    <source>
        <dbReference type="Proteomes" id="UP000320431"/>
    </source>
</evidence>
<evidence type="ECO:0000313" key="1">
    <source>
        <dbReference type="EMBL" id="KAB8168469.1"/>
    </source>
</evidence>
<proteinExistence type="predicted"/>
<keyword evidence="1" id="KW-0808">Transferase</keyword>
<sequence length="47" mass="4485">AASALACTGDGAQSSIPARDEVEAFLAAAPAADAGRVAALRARCGLA</sequence>
<dbReference type="EMBL" id="VICD02000285">
    <property type="protein sequence ID" value="KAB8168469.1"/>
    <property type="molecule type" value="Genomic_DNA"/>
</dbReference>